<keyword evidence="1" id="KW-0812">Transmembrane</keyword>
<feature type="transmembrane region" description="Helical" evidence="1">
    <location>
        <begin position="44"/>
        <end position="62"/>
    </location>
</feature>
<feature type="transmembrane region" description="Helical" evidence="1">
    <location>
        <begin position="7"/>
        <end position="24"/>
    </location>
</feature>
<evidence type="ECO:0000313" key="3">
    <source>
        <dbReference type="EMBL" id="MBN9672076.1"/>
    </source>
</evidence>
<reference evidence="3" key="1">
    <citation type="submission" date="2020-12" db="EMBL/GenBank/DDBJ databases">
        <title>Oil enriched cultivation method for isolating marine PHA-producing bacteria.</title>
        <authorList>
            <person name="Zheng W."/>
            <person name="Yu S."/>
            <person name="Huang Y."/>
        </authorList>
    </citation>
    <scope>NUCLEOTIDE SEQUENCE</scope>
    <source>
        <strain evidence="3">SY-2-12</strain>
    </source>
</reference>
<keyword evidence="1" id="KW-0472">Membrane</keyword>
<feature type="transmembrane region" description="Helical" evidence="1">
    <location>
        <begin position="131"/>
        <end position="153"/>
    </location>
</feature>
<keyword evidence="1" id="KW-1133">Transmembrane helix</keyword>
<dbReference type="Proteomes" id="UP000664096">
    <property type="component" value="Unassembled WGS sequence"/>
</dbReference>
<accession>A0A939EF38</accession>
<dbReference type="AlphaFoldDB" id="A0A939EF38"/>
<evidence type="ECO:0000259" key="2">
    <source>
        <dbReference type="Pfam" id="PF07331"/>
    </source>
</evidence>
<dbReference type="InterPro" id="IPR009936">
    <property type="entry name" value="DUF1468"/>
</dbReference>
<comment type="caution">
    <text evidence="3">The sequence shown here is derived from an EMBL/GenBank/DDBJ whole genome shotgun (WGS) entry which is preliminary data.</text>
</comment>
<sequence>MFWTRDFVGGAGTALVGAIYYYYAIQMRVSALDDTVGPSGLPKAYGLILMALGLAIAVIALLRSLRQRSAGSALENEWTGQGIRFARAAGIVAIGVIYLLIVSYVGYAPGIALLLLATALYQGAARNWRSIAVAVGGAAALWCIFVLVLGVSMPRGLLFPG</sequence>
<dbReference type="EMBL" id="JAEKJZ010000003">
    <property type="protein sequence ID" value="MBN9672076.1"/>
    <property type="molecule type" value="Genomic_DNA"/>
</dbReference>
<evidence type="ECO:0000256" key="1">
    <source>
        <dbReference type="SAM" id="Phobius"/>
    </source>
</evidence>
<dbReference type="Pfam" id="PF07331">
    <property type="entry name" value="TctB"/>
    <property type="match status" value="1"/>
</dbReference>
<name>A0A939EF38_9HYPH</name>
<dbReference type="RefSeq" id="WP_207141910.1">
    <property type="nucleotide sequence ID" value="NZ_JAEKJZ010000003.1"/>
</dbReference>
<protein>
    <submittedName>
        <fullName evidence="3">Tripartite tricarboxylate transporter TctB family protein</fullName>
    </submittedName>
</protein>
<organism evidence="3 4">
    <name type="scientific">Roseibium aggregatum</name>
    <dbReference type="NCBI Taxonomy" id="187304"/>
    <lineage>
        <taxon>Bacteria</taxon>
        <taxon>Pseudomonadati</taxon>
        <taxon>Pseudomonadota</taxon>
        <taxon>Alphaproteobacteria</taxon>
        <taxon>Hyphomicrobiales</taxon>
        <taxon>Stappiaceae</taxon>
        <taxon>Roseibium</taxon>
    </lineage>
</organism>
<proteinExistence type="predicted"/>
<feature type="domain" description="DUF1468" evidence="2">
    <location>
        <begin position="9"/>
        <end position="154"/>
    </location>
</feature>
<evidence type="ECO:0000313" key="4">
    <source>
        <dbReference type="Proteomes" id="UP000664096"/>
    </source>
</evidence>
<gene>
    <name evidence="3" type="ORF">JF539_17120</name>
</gene>